<dbReference type="Gene3D" id="2.60.200.40">
    <property type="match status" value="1"/>
</dbReference>
<gene>
    <name evidence="10" type="ORF">GGG87_00060</name>
    <name evidence="11" type="ORF">GGH11_01225</name>
</gene>
<evidence type="ECO:0000256" key="7">
    <source>
        <dbReference type="ARBA" id="ARBA00023209"/>
    </source>
</evidence>
<reference evidence="10 12" key="2">
    <citation type="submission" date="2019-11" db="EMBL/GenBank/DDBJ databases">
        <title>Streptococcis sp. isolated from the respiratory tract of Marmot.</title>
        <authorList>
            <person name="Zhang G."/>
        </authorList>
    </citation>
    <scope>NUCLEOTIDE SEQUENCE [LARGE SCALE GENOMIC DNA]</scope>
    <source>
        <strain evidence="12">zg-86</strain>
        <strain evidence="10">Zg-86</strain>
    </source>
</reference>
<dbReference type="AlphaFoldDB" id="A0A6I4RGQ8"/>
<dbReference type="GO" id="GO:0005524">
    <property type="term" value="F:ATP binding"/>
    <property type="evidence" value="ECO:0007669"/>
    <property type="project" value="UniProtKB-KW"/>
</dbReference>
<dbReference type="GO" id="GO:0008654">
    <property type="term" value="P:phospholipid biosynthetic process"/>
    <property type="evidence" value="ECO:0007669"/>
    <property type="project" value="UniProtKB-KW"/>
</dbReference>
<evidence type="ECO:0000259" key="9">
    <source>
        <dbReference type="PROSITE" id="PS50146"/>
    </source>
</evidence>
<evidence type="ECO:0000256" key="4">
    <source>
        <dbReference type="ARBA" id="ARBA00022741"/>
    </source>
</evidence>
<dbReference type="InterPro" id="IPR001206">
    <property type="entry name" value="Diacylglycerol_kinase_cat_dom"/>
</dbReference>
<dbReference type="Pfam" id="PF19279">
    <property type="entry name" value="YegS_C"/>
    <property type="match status" value="1"/>
</dbReference>
<keyword evidence="5" id="KW-0418">Kinase</keyword>
<protein>
    <recommendedName>
        <fullName evidence="9">DAGKc domain-containing protein</fullName>
    </recommendedName>
</protein>
<keyword evidence="4" id="KW-0547">Nucleotide-binding</keyword>
<name>A0A6I4RGQ8_9STRE</name>
<evidence type="ECO:0000256" key="6">
    <source>
        <dbReference type="ARBA" id="ARBA00022840"/>
    </source>
</evidence>
<evidence type="ECO:0000256" key="2">
    <source>
        <dbReference type="ARBA" id="ARBA00005983"/>
    </source>
</evidence>
<proteinExistence type="inferred from homology"/>
<accession>A0A6I4RGQ8</accession>
<sequence length="302" mass="34071">MKTIRDMIVYILANPHAGNGQAFTIVKDIRRTYPQVRIESYVTTSKNDEYAQVEAILSVFRKEQDRFLILGGDGTLSKVLSVWPQELPFAYFPTGSGNDFARAVGIRSWQQVMETILTTPPVSVCVLSMPEGVVINSLDIGYPARVIAHSEKTALKKCFNRLKIGKLTYIFFGVLGLFNSSQLSACIEVNHQKMELEHLFFLSIANNTYFGGGIMIWPDAHITKPQMDLVYVSAPSIFQRIKALLELILKRHKTSSVLHHVTAETIKLTLPHEIVTQVDGELQTIQQLTISCQTRYYYLGKE</sequence>
<evidence type="ECO:0000256" key="8">
    <source>
        <dbReference type="ARBA" id="ARBA00023264"/>
    </source>
</evidence>
<evidence type="ECO:0000256" key="5">
    <source>
        <dbReference type="ARBA" id="ARBA00022777"/>
    </source>
</evidence>
<keyword evidence="7" id="KW-0444">Lipid biosynthesis</keyword>
<dbReference type="SUPFAM" id="SSF111331">
    <property type="entry name" value="NAD kinase/diacylglycerol kinase-like"/>
    <property type="match status" value="1"/>
</dbReference>
<dbReference type="Proteomes" id="UP000435060">
    <property type="component" value="Unassembled WGS sequence"/>
</dbReference>
<dbReference type="EMBL" id="WUBJ01000001">
    <property type="protein sequence ID" value="MWV55613.1"/>
    <property type="molecule type" value="Genomic_DNA"/>
</dbReference>
<dbReference type="Pfam" id="PF00781">
    <property type="entry name" value="DAGK_cat"/>
    <property type="match status" value="1"/>
</dbReference>
<keyword evidence="12" id="KW-1185">Reference proteome</keyword>
<dbReference type="InterPro" id="IPR045540">
    <property type="entry name" value="YegS/DAGK_C"/>
</dbReference>
<evidence type="ECO:0000256" key="1">
    <source>
        <dbReference type="ARBA" id="ARBA00001946"/>
    </source>
</evidence>
<keyword evidence="8" id="KW-1208">Phospholipid metabolism</keyword>
<reference evidence="11 13" key="1">
    <citation type="submission" date="2019-10" db="EMBL/GenBank/DDBJ databases">
        <title>Streptococcis sp, isolated from the respiratory tract of Marmot.</title>
        <authorList>
            <person name="Zhang G."/>
        </authorList>
    </citation>
    <scope>NUCLEOTIDE SEQUENCE [LARGE SCALE GENOMIC DNA]</scope>
    <source>
        <strain evidence="11">Zg-70</strain>
        <strain evidence="13">zg-70</strain>
    </source>
</reference>
<organism evidence="11 13">
    <name type="scientific">Streptococcus zhangguiae</name>
    <dbReference type="NCBI Taxonomy" id="2664091"/>
    <lineage>
        <taxon>Bacteria</taxon>
        <taxon>Bacillati</taxon>
        <taxon>Bacillota</taxon>
        <taxon>Bacilli</taxon>
        <taxon>Lactobacillales</taxon>
        <taxon>Streptococcaceae</taxon>
        <taxon>Streptococcus</taxon>
    </lineage>
</organism>
<evidence type="ECO:0000313" key="10">
    <source>
        <dbReference type="EMBL" id="MTB63409.1"/>
    </source>
</evidence>
<comment type="cofactor">
    <cofactor evidence="1">
        <name>Mg(2+)</name>
        <dbReference type="ChEBI" id="CHEBI:18420"/>
    </cofactor>
</comment>
<dbReference type="RefSeq" id="WP_154607660.1">
    <property type="nucleotide sequence ID" value="NZ_CP072115.1"/>
</dbReference>
<evidence type="ECO:0000313" key="12">
    <source>
        <dbReference type="Proteomes" id="UP000435060"/>
    </source>
</evidence>
<dbReference type="PANTHER" id="PTHR12358:SF54">
    <property type="entry name" value="SPHINGOSINE KINASE RELATED PROTEIN"/>
    <property type="match status" value="1"/>
</dbReference>
<keyword evidence="6" id="KW-0067">ATP-binding</keyword>
<dbReference type="Gene3D" id="3.40.50.10330">
    <property type="entry name" value="Probable inorganic polyphosphate/atp-NAD kinase, domain 1"/>
    <property type="match status" value="1"/>
</dbReference>
<evidence type="ECO:0000256" key="3">
    <source>
        <dbReference type="ARBA" id="ARBA00022679"/>
    </source>
</evidence>
<keyword evidence="7" id="KW-0594">Phospholipid biosynthesis</keyword>
<dbReference type="InterPro" id="IPR050187">
    <property type="entry name" value="Lipid_Phosphate_FormReg"/>
</dbReference>
<dbReference type="Proteomes" id="UP000435423">
    <property type="component" value="Unassembled WGS sequence"/>
</dbReference>
<dbReference type="InterPro" id="IPR017438">
    <property type="entry name" value="ATP-NAD_kinase_N"/>
</dbReference>
<dbReference type="SMART" id="SM00046">
    <property type="entry name" value="DAGKc"/>
    <property type="match status" value="1"/>
</dbReference>
<comment type="similarity">
    <text evidence="2">Belongs to the diacylglycerol/lipid kinase family.</text>
</comment>
<comment type="caution">
    <text evidence="11">The sequence shown here is derived from an EMBL/GenBank/DDBJ whole genome shotgun (WGS) entry which is preliminary data.</text>
</comment>
<dbReference type="EMBL" id="WLCG01000001">
    <property type="protein sequence ID" value="MTB63409.1"/>
    <property type="molecule type" value="Genomic_DNA"/>
</dbReference>
<feature type="domain" description="DAGKc" evidence="9">
    <location>
        <begin position="4"/>
        <end position="132"/>
    </location>
</feature>
<evidence type="ECO:0000313" key="11">
    <source>
        <dbReference type="EMBL" id="MWV55613.1"/>
    </source>
</evidence>
<dbReference type="InterPro" id="IPR016064">
    <property type="entry name" value="NAD/diacylglycerol_kinase_sf"/>
</dbReference>
<keyword evidence="7" id="KW-0443">Lipid metabolism</keyword>
<dbReference type="PROSITE" id="PS50146">
    <property type="entry name" value="DAGK"/>
    <property type="match status" value="1"/>
</dbReference>
<keyword evidence="3" id="KW-0808">Transferase</keyword>
<dbReference type="GO" id="GO:0016301">
    <property type="term" value="F:kinase activity"/>
    <property type="evidence" value="ECO:0007669"/>
    <property type="project" value="UniProtKB-KW"/>
</dbReference>
<evidence type="ECO:0000313" key="13">
    <source>
        <dbReference type="Proteomes" id="UP000435423"/>
    </source>
</evidence>
<dbReference type="PANTHER" id="PTHR12358">
    <property type="entry name" value="SPHINGOSINE KINASE"/>
    <property type="match status" value="1"/>
</dbReference>